<comment type="caution">
    <text evidence="2">The sequence shown here is derived from an EMBL/GenBank/DDBJ whole genome shotgun (WGS) entry which is preliminary data.</text>
</comment>
<dbReference type="Gene3D" id="3.30.70.1290">
    <property type="entry name" value="Transposase IS200-like"/>
    <property type="match status" value="1"/>
</dbReference>
<dbReference type="AlphaFoldDB" id="A0A091BC60"/>
<dbReference type="Proteomes" id="UP000029391">
    <property type="component" value="Unassembled WGS sequence"/>
</dbReference>
<dbReference type="GO" id="GO:0004803">
    <property type="term" value="F:transposase activity"/>
    <property type="evidence" value="ECO:0007669"/>
    <property type="project" value="InterPro"/>
</dbReference>
<evidence type="ECO:0000313" key="2">
    <source>
        <dbReference type="EMBL" id="KFN49107.1"/>
    </source>
</evidence>
<reference evidence="2 3" key="1">
    <citation type="submission" date="2013-09" db="EMBL/GenBank/DDBJ databases">
        <title>Genome sequencing of Arenimonas composti.</title>
        <authorList>
            <person name="Chen F."/>
            <person name="Wang G."/>
        </authorList>
    </citation>
    <scope>NUCLEOTIDE SEQUENCE [LARGE SCALE GENOMIC DNA]</scope>
    <source>
        <strain evidence="2 3">TR7-09</strain>
    </source>
</reference>
<dbReference type="Pfam" id="PF01797">
    <property type="entry name" value="Y1_Tnp"/>
    <property type="match status" value="1"/>
</dbReference>
<dbReference type="GO" id="GO:0006313">
    <property type="term" value="P:DNA transposition"/>
    <property type="evidence" value="ECO:0007669"/>
    <property type="project" value="InterPro"/>
</dbReference>
<sequence length="207" mass="24470">MPCFLGDHDRRTYLQLLGQCLPRYECDLHAYVLMDNHVHLLISPREPKSLPKLMQTFGRNYAVTFNRRYGRPGTLWEGRYDGHLVDNDAHLLACYRYIELNPVRARMVASPEAFPWSSHRGNCGQVFDRLLTPHNLYRELHREPLRRFECYRRLFDQPLPEETVEAFRSHLKQRAALGSDAFRKVTEAKLRRFTGVRPAHRPRRSPD</sequence>
<evidence type="ECO:0000313" key="3">
    <source>
        <dbReference type="Proteomes" id="UP000029391"/>
    </source>
</evidence>
<name>A0A091BC60_9GAMM</name>
<dbReference type="InterPro" id="IPR002686">
    <property type="entry name" value="Transposase_17"/>
</dbReference>
<dbReference type="PANTHER" id="PTHR34322:SF2">
    <property type="entry name" value="TRANSPOSASE IS200-LIKE DOMAIN-CONTAINING PROTEIN"/>
    <property type="match status" value="1"/>
</dbReference>
<dbReference type="eggNOG" id="COG1943">
    <property type="taxonomic scope" value="Bacteria"/>
</dbReference>
<evidence type="ECO:0000259" key="1">
    <source>
        <dbReference type="SMART" id="SM01321"/>
    </source>
</evidence>
<feature type="domain" description="Transposase IS200-like" evidence="1">
    <location>
        <begin position="1"/>
        <end position="101"/>
    </location>
</feature>
<dbReference type="SUPFAM" id="SSF143422">
    <property type="entry name" value="Transposase IS200-like"/>
    <property type="match status" value="1"/>
</dbReference>
<proteinExistence type="predicted"/>
<gene>
    <name evidence="2" type="ORF">P873_12505</name>
</gene>
<dbReference type="SMART" id="SM01321">
    <property type="entry name" value="Y1_Tnp"/>
    <property type="match status" value="1"/>
</dbReference>
<organism evidence="2 3">
    <name type="scientific">Arenimonas composti TR7-09 = DSM 18010</name>
    <dbReference type="NCBI Taxonomy" id="1121013"/>
    <lineage>
        <taxon>Bacteria</taxon>
        <taxon>Pseudomonadati</taxon>
        <taxon>Pseudomonadota</taxon>
        <taxon>Gammaproteobacteria</taxon>
        <taxon>Lysobacterales</taxon>
        <taxon>Lysobacteraceae</taxon>
        <taxon>Arenimonas</taxon>
    </lineage>
</organism>
<dbReference type="STRING" id="1121013.GCA_000426365_00891"/>
<keyword evidence="3" id="KW-1185">Reference proteome</keyword>
<accession>A0A091BC60</accession>
<dbReference type="PANTHER" id="PTHR34322">
    <property type="entry name" value="TRANSPOSASE, Y1_TNP DOMAIN-CONTAINING"/>
    <property type="match status" value="1"/>
</dbReference>
<dbReference type="EMBL" id="AWXU01000041">
    <property type="protein sequence ID" value="KFN49107.1"/>
    <property type="molecule type" value="Genomic_DNA"/>
</dbReference>
<protein>
    <recommendedName>
        <fullName evidence="1">Transposase IS200-like domain-containing protein</fullName>
    </recommendedName>
</protein>
<dbReference type="GO" id="GO:0003677">
    <property type="term" value="F:DNA binding"/>
    <property type="evidence" value="ECO:0007669"/>
    <property type="project" value="InterPro"/>
</dbReference>
<dbReference type="InterPro" id="IPR036515">
    <property type="entry name" value="Transposase_17_sf"/>
</dbReference>